<dbReference type="EMBL" id="GEEE01021566">
    <property type="protein sequence ID" value="JAP41659.1"/>
    <property type="molecule type" value="Transcribed_RNA"/>
</dbReference>
<evidence type="ECO:0000256" key="8">
    <source>
        <dbReference type="SAM" id="Phobius"/>
    </source>
</evidence>
<organism evidence="11">
    <name type="scientific">Schistocephalus solidus</name>
    <name type="common">Tapeworm</name>
    <dbReference type="NCBI Taxonomy" id="70667"/>
    <lineage>
        <taxon>Eukaryota</taxon>
        <taxon>Metazoa</taxon>
        <taxon>Spiralia</taxon>
        <taxon>Lophotrochozoa</taxon>
        <taxon>Platyhelminthes</taxon>
        <taxon>Cestoda</taxon>
        <taxon>Eucestoda</taxon>
        <taxon>Diphyllobothriidea</taxon>
        <taxon>Diphyllobothriidae</taxon>
        <taxon>Schistocephalus</taxon>
    </lineage>
</organism>
<evidence type="ECO:0000256" key="1">
    <source>
        <dbReference type="ARBA" id="ARBA00004141"/>
    </source>
</evidence>
<dbReference type="PANTHER" id="PTHR21016">
    <property type="entry name" value="BETA-AMYLOID BINDING PROTEIN-RELATED"/>
    <property type="match status" value="1"/>
</dbReference>
<comment type="subcellular location">
    <subcellularLocation>
        <location evidence="1">Membrane</location>
        <topology evidence="1">Multi-pass membrane protein</topology>
    </subcellularLocation>
</comment>
<evidence type="ECO:0000256" key="7">
    <source>
        <dbReference type="ARBA" id="ARBA00023180"/>
    </source>
</evidence>
<keyword evidence="7" id="KW-0325">Glycoprotein</keyword>
<feature type="domain" description="TM2" evidence="10">
    <location>
        <begin position="181"/>
        <end position="229"/>
    </location>
</feature>
<dbReference type="PANTHER" id="PTHR21016:SF7">
    <property type="entry name" value="TM2 DOMAIN-CONTAINING PROTEIN 3"/>
    <property type="match status" value="1"/>
</dbReference>
<evidence type="ECO:0000259" key="10">
    <source>
        <dbReference type="Pfam" id="PF05154"/>
    </source>
</evidence>
<comment type="similarity">
    <text evidence="2">Belongs to the TM2 family.</text>
</comment>
<feature type="transmembrane region" description="Helical" evidence="8">
    <location>
        <begin position="184"/>
        <end position="203"/>
    </location>
</feature>
<name>A0A0X3NP89_SCHSO</name>
<keyword evidence="3 8" id="KW-0812">Transmembrane</keyword>
<evidence type="ECO:0000256" key="6">
    <source>
        <dbReference type="ARBA" id="ARBA00023136"/>
    </source>
</evidence>
<feature type="signal peptide" evidence="9">
    <location>
        <begin position="1"/>
        <end position="17"/>
    </location>
</feature>
<evidence type="ECO:0000313" key="11">
    <source>
        <dbReference type="EMBL" id="JAP41659.1"/>
    </source>
</evidence>
<keyword evidence="4 9" id="KW-0732">Signal</keyword>
<protein>
    <submittedName>
        <fullName evidence="11">TM2 domain-containing protein 3</fullName>
    </submittedName>
</protein>
<keyword evidence="6 8" id="KW-0472">Membrane</keyword>
<evidence type="ECO:0000256" key="9">
    <source>
        <dbReference type="SAM" id="SignalP"/>
    </source>
</evidence>
<dbReference type="Pfam" id="PF05154">
    <property type="entry name" value="TM2"/>
    <property type="match status" value="1"/>
</dbReference>
<dbReference type="InterPro" id="IPR050932">
    <property type="entry name" value="TM2D1-3-like"/>
</dbReference>
<evidence type="ECO:0000256" key="3">
    <source>
        <dbReference type="ARBA" id="ARBA00022692"/>
    </source>
</evidence>
<evidence type="ECO:0000256" key="2">
    <source>
        <dbReference type="ARBA" id="ARBA00008284"/>
    </source>
</evidence>
<keyword evidence="5 8" id="KW-1133">Transmembrane helix</keyword>
<accession>A0A0X3NP89</accession>
<proteinExistence type="inferred from homology"/>
<feature type="chain" id="PRO_5007050661" evidence="9">
    <location>
        <begin position="18"/>
        <end position="248"/>
    </location>
</feature>
<gene>
    <name evidence="11" type="primary">TM2D3</name>
    <name evidence="11" type="ORF">TR92074</name>
</gene>
<evidence type="ECO:0000256" key="5">
    <source>
        <dbReference type="ARBA" id="ARBA00022989"/>
    </source>
</evidence>
<reference evidence="11" key="1">
    <citation type="submission" date="2016-01" db="EMBL/GenBank/DDBJ databases">
        <title>Reference transcriptome for the parasite Schistocephalus solidus: insights into the molecular evolution of parasitism.</title>
        <authorList>
            <person name="Hebert F.O."/>
            <person name="Grambauer S."/>
            <person name="Barber I."/>
            <person name="Landry C.R."/>
            <person name="Aubin-Horth N."/>
        </authorList>
    </citation>
    <scope>NUCLEOTIDE SEQUENCE</scope>
</reference>
<sequence length="248" mass="27727">MIIERLVVLLLLEPCISREVPQPSDLTFTSQFGSTTESSSSLTTSNRNSTGSLPLCSHLSAELVTCQFNTSCVYGEQSRVPCWPKNQSPCEGDSYFRLTNTSNTVTSLHRRQQQMHFREFTCRYCHQLDSKHFTCDAHSGECSQSGVARRYYTAICRAKAGILCMGKRRFFRMKPCNRPSGKTYGATVTLSLLLGGLGADRFYLGMWREALGKLFTFGGLGVWSLLDFFLVAVGYICPQDDPSYGRVP</sequence>
<evidence type="ECO:0000256" key="4">
    <source>
        <dbReference type="ARBA" id="ARBA00022729"/>
    </source>
</evidence>
<dbReference type="InterPro" id="IPR007829">
    <property type="entry name" value="TM2"/>
</dbReference>
<feature type="transmembrane region" description="Helical" evidence="8">
    <location>
        <begin position="215"/>
        <end position="236"/>
    </location>
</feature>
<dbReference type="AlphaFoldDB" id="A0A0X3NP89"/>
<dbReference type="GO" id="GO:0016020">
    <property type="term" value="C:membrane"/>
    <property type="evidence" value="ECO:0007669"/>
    <property type="project" value="UniProtKB-SubCell"/>
</dbReference>